<reference evidence="1 2" key="1">
    <citation type="submission" date="2023-07" db="EMBL/GenBank/DDBJ databases">
        <title>Comparative genomics of wheat-associated soil bacteria to identify genetic determinants of phenazine resistance.</title>
        <authorList>
            <person name="Mouncey N."/>
        </authorList>
    </citation>
    <scope>NUCLEOTIDE SEQUENCE [LARGE SCALE GENOMIC DNA]</scope>
    <source>
        <strain evidence="1 2">B3I12</strain>
    </source>
</reference>
<dbReference type="Proteomes" id="UP001232755">
    <property type="component" value="Unassembled WGS sequence"/>
</dbReference>
<keyword evidence="2" id="KW-1185">Reference proteome</keyword>
<accession>A0ABU0QUA7</accession>
<organism evidence="1 2">
    <name type="scientific">Streptomyces africanus</name>
    <dbReference type="NCBI Taxonomy" id="231024"/>
    <lineage>
        <taxon>Bacteria</taxon>
        <taxon>Bacillati</taxon>
        <taxon>Actinomycetota</taxon>
        <taxon>Actinomycetes</taxon>
        <taxon>Kitasatosporales</taxon>
        <taxon>Streptomycetaceae</taxon>
        <taxon>Streptomyces</taxon>
    </lineage>
</organism>
<evidence type="ECO:0000313" key="2">
    <source>
        <dbReference type="Proteomes" id="UP001232755"/>
    </source>
</evidence>
<gene>
    <name evidence="1" type="ORF">QF034_005212</name>
</gene>
<name>A0ABU0QUA7_9ACTN</name>
<protein>
    <submittedName>
        <fullName evidence="1">Uncharacterized protein</fullName>
    </submittedName>
</protein>
<dbReference type="EMBL" id="JAUSYP010000001">
    <property type="protein sequence ID" value="MDQ0750981.1"/>
    <property type="molecule type" value="Genomic_DNA"/>
</dbReference>
<evidence type="ECO:0000313" key="1">
    <source>
        <dbReference type="EMBL" id="MDQ0750981.1"/>
    </source>
</evidence>
<proteinExistence type="predicted"/>
<sequence>MGADIDGVIETRSADGQWEMAVDLLDLQLGRDHEAWGCLFNFGGTGAVDRPLFADRGLPSDPSDPVRDTGFEDYQHSHTYATWAEVAAVDWDAPLADEHAYNWAGLWRPGDDGELVQHDIVWASATPGLDEAAADAFGEDVYSPAEWPQGGEVHLDGAVYRPVILTARMLAPPDQAPWSRIWNAMRDLADEHGDDNVRLVVWFG</sequence>
<dbReference type="RefSeq" id="WP_307177247.1">
    <property type="nucleotide sequence ID" value="NZ_JAUSYP010000001.1"/>
</dbReference>
<comment type="caution">
    <text evidence="1">The sequence shown here is derived from an EMBL/GenBank/DDBJ whole genome shotgun (WGS) entry which is preliminary data.</text>
</comment>